<proteinExistence type="predicted"/>
<reference evidence="4" key="1">
    <citation type="submission" date="2016-10" db="EMBL/GenBank/DDBJ databases">
        <authorList>
            <person name="Varghese N."/>
            <person name="Submissions S."/>
        </authorList>
    </citation>
    <scope>NUCLEOTIDE SEQUENCE [LARGE SCALE GENOMIC DNA]</scope>
    <source>
        <strain evidence="4">CGMCC 1.8911</strain>
    </source>
</reference>
<evidence type="ECO:0000256" key="2">
    <source>
        <dbReference type="SAM" id="SignalP"/>
    </source>
</evidence>
<evidence type="ECO:0000313" key="4">
    <source>
        <dbReference type="Proteomes" id="UP000242700"/>
    </source>
</evidence>
<accession>A0A1G8VY27</accession>
<dbReference type="SUPFAM" id="SSF140423">
    <property type="entry name" value="MW0975(SA0943)-like"/>
    <property type="match status" value="1"/>
</dbReference>
<dbReference type="EMBL" id="FNFI01000002">
    <property type="protein sequence ID" value="SDJ70889.1"/>
    <property type="molecule type" value="Genomic_DNA"/>
</dbReference>
<dbReference type="Pfam" id="PF10368">
    <property type="entry name" value="YkyA"/>
    <property type="match status" value="1"/>
</dbReference>
<dbReference type="Proteomes" id="UP000242700">
    <property type="component" value="Unassembled WGS sequence"/>
</dbReference>
<protein>
    <submittedName>
        <fullName evidence="3">Cell-wall binding lipoprotein</fullName>
    </submittedName>
</protein>
<keyword evidence="3" id="KW-0449">Lipoprotein</keyword>
<sequence>MKKFLLFIAGSALFLSGCSNAESELNDFYDEFAASLSEEEGLGELNEQYNTLEGEKAALQEELNEASIEDINNISSELTENTEQRLELLQEESTLIESSNEVFDSARDAAENISNEEYKKQADSLITSMDARYDAHGSMTDTYTEALNAEQALFEYLGEEDITQDTVDEHLNTIAEYNEPISEATERFASETEKINQLKGEIEQILENN</sequence>
<keyword evidence="2" id="KW-0732">Signal</keyword>
<dbReference type="InterPro" id="IPR019454">
    <property type="entry name" value="Lipoprot_YkyA-like"/>
</dbReference>
<dbReference type="PROSITE" id="PS51257">
    <property type="entry name" value="PROKAR_LIPOPROTEIN"/>
    <property type="match status" value="1"/>
</dbReference>
<feature type="coiled-coil region" evidence="1">
    <location>
        <begin position="42"/>
        <end position="69"/>
    </location>
</feature>
<dbReference type="RefSeq" id="WP_176760557.1">
    <property type="nucleotide sequence ID" value="NZ_FNFI01000002.1"/>
</dbReference>
<keyword evidence="1" id="KW-0175">Coiled coil</keyword>
<feature type="coiled-coil region" evidence="1">
    <location>
        <begin position="181"/>
        <end position="208"/>
    </location>
</feature>
<organism evidence="3 4">
    <name type="scientific">Jeotgalicoccus aerolatus</name>
    <dbReference type="NCBI Taxonomy" id="709510"/>
    <lineage>
        <taxon>Bacteria</taxon>
        <taxon>Bacillati</taxon>
        <taxon>Bacillota</taxon>
        <taxon>Bacilli</taxon>
        <taxon>Bacillales</taxon>
        <taxon>Staphylococcaceae</taxon>
        <taxon>Jeotgalicoccus</taxon>
    </lineage>
</organism>
<evidence type="ECO:0000256" key="1">
    <source>
        <dbReference type="SAM" id="Coils"/>
    </source>
</evidence>
<dbReference type="InterPro" id="IPR036785">
    <property type="entry name" value="YkyA-like_sf"/>
</dbReference>
<feature type="chain" id="PRO_5017385908" evidence="2">
    <location>
        <begin position="22"/>
        <end position="209"/>
    </location>
</feature>
<name>A0A1G8VY27_9STAP</name>
<dbReference type="STRING" id="586411.SAMN05216187_10264"/>
<dbReference type="AlphaFoldDB" id="A0A1G8VY27"/>
<feature type="signal peptide" evidence="2">
    <location>
        <begin position="1"/>
        <end position="21"/>
    </location>
</feature>
<dbReference type="Gene3D" id="1.20.120.570">
    <property type="entry name" value="YkyA-like"/>
    <property type="match status" value="1"/>
</dbReference>
<gene>
    <name evidence="3" type="ORF">SAMN05216187_10264</name>
</gene>
<evidence type="ECO:0000313" key="3">
    <source>
        <dbReference type="EMBL" id="SDJ70889.1"/>
    </source>
</evidence>